<evidence type="ECO:0000313" key="3">
    <source>
        <dbReference type="Proteomes" id="UP000703269"/>
    </source>
</evidence>
<gene>
    <name evidence="2" type="ORF">PsYK624_155050</name>
</gene>
<comment type="caution">
    <text evidence="2">The sequence shown here is derived from an EMBL/GenBank/DDBJ whole genome shotgun (WGS) entry which is preliminary data.</text>
</comment>
<sequence length="127" mass="14393">MNFVIENEGKPVPDLASVSTRSSSQPSANAGEYENKELAVLNAGRRRFGGTPSGCGGRRRAQERQVLRVRQDLHEHHPAVPYQEQRARLARGVERTSQAAHERRKKQELTEPREKMAVKAWQEAEDH</sequence>
<feature type="compositionally biased region" description="Basic and acidic residues" evidence="1">
    <location>
        <begin position="105"/>
        <end position="127"/>
    </location>
</feature>
<reference evidence="2 3" key="1">
    <citation type="submission" date="2021-08" db="EMBL/GenBank/DDBJ databases">
        <title>Draft Genome Sequence of Phanerochaete sordida strain YK-624.</title>
        <authorList>
            <person name="Mori T."/>
            <person name="Dohra H."/>
            <person name="Suzuki T."/>
            <person name="Kawagishi H."/>
            <person name="Hirai H."/>
        </authorList>
    </citation>
    <scope>NUCLEOTIDE SEQUENCE [LARGE SCALE GENOMIC DNA]</scope>
    <source>
        <strain evidence="2 3">YK-624</strain>
    </source>
</reference>
<proteinExistence type="predicted"/>
<dbReference type="AlphaFoldDB" id="A0A9P3GT84"/>
<evidence type="ECO:0000313" key="2">
    <source>
        <dbReference type="EMBL" id="GJE99255.1"/>
    </source>
</evidence>
<dbReference type="Proteomes" id="UP000703269">
    <property type="component" value="Unassembled WGS sequence"/>
</dbReference>
<name>A0A9P3GT84_9APHY</name>
<organism evidence="2 3">
    <name type="scientific">Phanerochaete sordida</name>
    <dbReference type="NCBI Taxonomy" id="48140"/>
    <lineage>
        <taxon>Eukaryota</taxon>
        <taxon>Fungi</taxon>
        <taxon>Dikarya</taxon>
        <taxon>Basidiomycota</taxon>
        <taxon>Agaricomycotina</taxon>
        <taxon>Agaricomycetes</taxon>
        <taxon>Polyporales</taxon>
        <taxon>Phanerochaetaceae</taxon>
        <taxon>Phanerochaete</taxon>
    </lineage>
</organism>
<evidence type="ECO:0000256" key="1">
    <source>
        <dbReference type="SAM" id="MobiDB-lite"/>
    </source>
</evidence>
<accession>A0A9P3GT84</accession>
<keyword evidence="3" id="KW-1185">Reference proteome</keyword>
<feature type="region of interest" description="Disordered" evidence="1">
    <location>
        <begin position="1"/>
        <end position="34"/>
    </location>
</feature>
<protein>
    <submittedName>
        <fullName evidence="2">Uncharacterized protein</fullName>
    </submittedName>
</protein>
<feature type="compositionally biased region" description="Basic and acidic residues" evidence="1">
    <location>
        <begin position="85"/>
        <end position="94"/>
    </location>
</feature>
<feature type="region of interest" description="Disordered" evidence="1">
    <location>
        <begin position="43"/>
        <end position="62"/>
    </location>
</feature>
<feature type="compositionally biased region" description="Polar residues" evidence="1">
    <location>
        <begin position="17"/>
        <end position="28"/>
    </location>
</feature>
<dbReference type="EMBL" id="BPQB01000105">
    <property type="protein sequence ID" value="GJE99255.1"/>
    <property type="molecule type" value="Genomic_DNA"/>
</dbReference>
<feature type="region of interest" description="Disordered" evidence="1">
    <location>
        <begin position="73"/>
        <end position="127"/>
    </location>
</feature>